<dbReference type="AlphaFoldDB" id="X1GGX4"/>
<evidence type="ECO:0000313" key="2">
    <source>
        <dbReference type="EMBL" id="GAH32283.1"/>
    </source>
</evidence>
<evidence type="ECO:0000259" key="1">
    <source>
        <dbReference type="Pfam" id="PF03599"/>
    </source>
</evidence>
<reference evidence="2" key="1">
    <citation type="journal article" date="2014" name="Front. Microbiol.">
        <title>High frequency of phylogenetically diverse reductive dehalogenase-homologous genes in deep subseafloor sedimentary metagenomes.</title>
        <authorList>
            <person name="Kawai M."/>
            <person name="Futagami T."/>
            <person name="Toyoda A."/>
            <person name="Takaki Y."/>
            <person name="Nishi S."/>
            <person name="Hori S."/>
            <person name="Arai W."/>
            <person name="Tsubouchi T."/>
            <person name="Morono Y."/>
            <person name="Uchiyama I."/>
            <person name="Ito T."/>
            <person name="Fujiyama A."/>
            <person name="Inagaki F."/>
            <person name="Takami H."/>
        </authorList>
    </citation>
    <scope>NUCLEOTIDE SEQUENCE</scope>
    <source>
        <strain evidence="2">Expedition CK06-06</strain>
    </source>
</reference>
<accession>X1GGX4</accession>
<dbReference type="InterPro" id="IPR016041">
    <property type="entry name" value="Ac-CoA_synth_d_su_TIM-brl"/>
</dbReference>
<organism evidence="2">
    <name type="scientific">marine sediment metagenome</name>
    <dbReference type="NCBI Taxonomy" id="412755"/>
    <lineage>
        <taxon>unclassified sequences</taxon>
        <taxon>metagenomes</taxon>
        <taxon>ecological metagenomes</taxon>
    </lineage>
</organism>
<dbReference type="EMBL" id="BARU01010350">
    <property type="protein sequence ID" value="GAH32283.1"/>
    <property type="molecule type" value="Genomic_DNA"/>
</dbReference>
<feature type="non-terminal residue" evidence="2">
    <location>
        <position position="1"/>
    </location>
</feature>
<dbReference type="Pfam" id="PF03599">
    <property type="entry name" value="CdhD"/>
    <property type="match status" value="1"/>
</dbReference>
<sequence length="86" mass="9303">IESAVAGGQFSAGSIAEAAKEFGAFDKVDHRILIIPGMAARLSGALEDEADAFVVVGPRDSSGIGKYIQEQWKPEEFMKIYEDLKE</sequence>
<feature type="domain" description="CO dehydrogenase/acetyl-CoA synthase delta subunit TIM barrel" evidence="1">
    <location>
        <begin position="1"/>
        <end position="67"/>
    </location>
</feature>
<gene>
    <name evidence="2" type="ORF">S03H2_19759</name>
</gene>
<name>X1GGX4_9ZZZZ</name>
<comment type="caution">
    <text evidence="2">The sequence shown here is derived from an EMBL/GenBank/DDBJ whole genome shotgun (WGS) entry which is preliminary data.</text>
</comment>
<dbReference type="Gene3D" id="3.40.50.11600">
    <property type="match status" value="1"/>
</dbReference>
<proteinExistence type="predicted"/>
<protein>
    <recommendedName>
        <fullName evidence="1">CO dehydrogenase/acetyl-CoA synthase delta subunit TIM barrel domain-containing protein</fullName>
    </recommendedName>
</protein>